<gene>
    <name evidence="1" type="ORF">PRUPE_2G107800</name>
</gene>
<accession>A0A251QFE0</accession>
<dbReference type="AlphaFoldDB" id="A0A251QFE0"/>
<organism evidence="1 2">
    <name type="scientific">Prunus persica</name>
    <name type="common">Peach</name>
    <name type="synonym">Amygdalus persica</name>
    <dbReference type="NCBI Taxonomy" id="3760"/>
    <lineage>
        <taxon>Eukaryota</taxon>
        <taxon>Viridiplantae</taxon>
        <taxon>Streptophyta</taxon>
        <taxon>Embryophyta</taxon>
        <taxon>Tracheophyta</taxon>
        <taxon>Spermatophyta</taxon>
        <taxon>Magnoliopsida</taxon>
        <taxon>eudicotyledons</taxon>
        <taxon>Gunneridae</taxon>
        <taxon>Pentapetalae</taxon>
        <taxon>rosids</taxon>
        <taxon>fabids</taxon>
        <taxon>Rosales</taxon>
        <taxon>Rosaceae</taxon>
        <taxon>Amygdaloideae</taxon>
        <taxon>Amygdaleae</taxon>
        <taxon>Prunus</taxon>
    </lineage>
</organism>
<evidence type="ECO:0000313" key="2">
    <source>
        <dbReference type="Proteomes" id="UP000006882"/>
    </source>
</evidence>
<dbReference type="Proteomes" id="UP000006882">
    <property type="component" value="Chromosome G2"/>
</dbReference>
<keyword evidence="2" id="KW-1185">Reference proteome</keyword>
<sequence length="39" mass="4358">MGSTSSGESMIMCNFSPSCCRGQMTQCYVIMTRDEEEQV</sequence>
<proteinExistence type="predicted"/>
<reference evidence="1 2" key="1">
    <citation type="journal article" date="2013" name="Nat. Genet.">
        <title>The high-quality draft genome of peach (Prunus persica) identifies unique patterns of genetic diversity, domestication and genome evolution.</title>
        <authorList>
            <consortium name="International Peach Genome Initiative"/>
            <person name="Verde I."/>
            <person name="Abbott A.G."/>
            <person name="Scalabrin S."/>
            <person name="Jung S."/>
            <person name="Shu S."/>
            <person name="Marroni F."/>
            <person name="Zhebentyayeva T."/>
            <person name="Dettori M.T."/>
            <person name="Grimwood J."/>
            <person name="Cattonaro F."/>
            <person name="Zuccolo A."/>
            <person name="Rossini L."/>
            <person name="Jenkins J."/>
            <person name="Vendramin E."/>
            <person name="Meisel L.A."/>
            <person name="Decroocq V."/>
            <person name="Sosinski B."/>
            <person name="Prochnik S."/>
            <person name="Mitros T."/>
            <person name="Policriti A."/>
            <person name="Cipriani G."/>
            <person name="Dondini L."/>
            <person name="Ficklin S."/>
            <person name="Goodstein D.M."/>
            <person name="Xuan P."/>
            <person name="Del Fabbro C."/>
            <person name="Aramini V."/>
            <person name="Copetti D."/>
            <person name="Gonzalez S."/>
            <person name="Horner D.S."/>
            <person name="Falchi R."/>
            <person name="Lucas S."/>
            <person name="Mica E."/>
            <person name="Maldonado J."/>
            <person name="Lazzari B."/>
            <person name="Bielenberg D."/>
            <person name="Pirona R."/>
            <person name="Miculan M."/>
            <person name="Barakat A."/>
            <person name="Testolin R."/>
            <person name="Stella A."/>
            <person name="Tartarini S."/>
            <person name="Tonutti P."/>
            <person name="Arus P."/>
            <person name="Orellana A."/>
            <person name="Wells C."/>
            <person name="Main D."/>
            <person name="Vizzotto G."/>
            <person name="Silva H."/>
            <person name="Salamini F."/>
            <person name="Schmutz J."/>
            <person name="Morgante M."/>
            <person name="Rokhsar D.S."/>
        </authorList>
    </citation>
    <scope>NUCLEOTIDE SEQUENCE [LARGE SCALE GENOMIC DNA]</scope>
    <source>
        <strain evidence="2">cv. Nemared</strain>
    </source>
</reference>
<protein>
    <submittedName>
        <fullName evidence="1">Uncharacterized protein</fullName>
    </submittedName>
</protein>
<name>A0A251QFE0_PRUPE</name>
<dbReference type="EMBL" id="CM007652">
    <property type="protein sequence ID" value="ONI22110.1"/>
    <property type="molecule type" value="Genomic_DNA"/>
</dbReference>
<evidence type="ECO:0000313" key="1">
    <source>
        <dbReference type="EMBL" id="ONI22110.1"/>
    </source>
</evidence>
<dbReference type="Gramene" id="ONI22110">
    <property type="protein sequence ID" value="ONI22110"/>
    <property type="gene ID" value="PRUPE_2G107800"/>
</dbReference>